<evidence type="ECO:0000256" key="5">
    <source>
        <dbReference type="PIRSR" id="PIRSR000446-1"/>
    </source>
</evidence>
<dbReference type="PANTHER" id="PTHR42681">
    <property type="entry name" value="MALONYL-COA-ACYL CARRIER PROTEIN TRANSACYLASE, MITOCHONDRIAL"/>
    <property type="match status" value="1"/>
</dbReference>
<evidence type="ECO:0000256" key="3">
    <source>
        <dbReference type="ARBA" id="ARBA00048462"/>
    </source>
</evidence>
<dbReference type="Gene3D" id="3.30.70.250">
    <property type="entry name" value="Malonyl-CoA ACP transacylase, ACP-binding"/>
    <property type="match status" value="1"/>
</dbReference>
<dbReference type="NCBIfam" id="TIGR00128">
    <property type="entry name" value="fabD"/>
    <property type="match status" value="1"/>
</dbReference>
<feature type="active site" evidence="5">
    <location>
        <position position="203"/>
    </location>
</feature>
<reference evidence="7 8" key="1">
    <citation type="journal article" date="2010" name="Nature">
        <title>Metabolic streamlining in an open-ocean nitrogen-fixing cyanobacterium.</title>
        <authorList>
            <person name="Tripp H.J."/>
            <person name="Bench S.R."/>
            <person name="Turk K.A."/>
            <person name="Foster R.A."/>
            <person name="Desany B.A."/>
            <person name="Niazi F."/>
            <person name="Affourtit J.P."/>
            <person name="Zehr J.P."/>
        </authorList>
    </citation>
    <scope>NUCLEOTIDE SEQUENCE [LARGE SCALE GENOMIC DNA]</scope>
    <source>
        <strain evidence="8">ALOHA</strain>
    </source>
</reference>
<dbReference type="SUPFAM" id="SSF52151">
    <property type="entry name" value="FabD/lysophospholipase-like"/>
    <property type="match status" value="1"/>
</dbReference>
<dbReference type="SUPFAM" id="SSF55048">
    <property type="entry name" value="Probable ACP-binding domain of malonyl-CoA ACP transacylase"/>
    <property type="match status" value="1"/>
</dbReference>
<evidence type="ECO:0000313" key="8">
    <source>
        <dbReference type="Proteomes" id="UP000001405"/>
    </source>
</evidence>
<evidence type="ECO:0000256" key="2">
    <source>
        <dbReference type="ARBA" id="ARBA00023315"/>
    </source>
</evidence>
<comment type="similarity">
    <text evidence="4">Belongs to the fabD family.</text>
</comment>
<keyword evidence="8" id="KW-1185">Reference proteome</keyword>
<evidence type="ECO:0000256" key="4">
    <source>
        <dbReference type="PIRNR" id="PIRNR000446"/>
    </source>
</evidence>
<dbReference type="InterPro" id="IPR024925">
    <property type="entry name" value="Malonyl_CoA-ACP_transAc"/>
</dbReference>
<dbReference type="SMART" id="SM00827">
    <property type="entry name" value="PKS_AT"/>
    <property type="match status" value="1"/>
</dbReference>
<accession>D3EN18</accession>
<dbReference type="InterPro" id="IPR014043">
    <property type="entry name" value="Acyl_transferase_dom"/>
</dbReference>
<proteinExistence type="inferred from homology"/>
<dbReference type="HOGENOM" id="CLU_030558_1_3_3"/>
<dbReference type="PIRSF" id="PIRSF000446">
    <property type="entry name" value="Mct"/>
    <property type="match status" value="1"/>
</dbReference>
<dbReference type="PANTHER" id="PTHR42681:SF1">
    <property type="entry name" value="MALONYL-COA-ACYL CARRIER PROTEIN TRANSACYLASE, MITOCHONDRIAL"/>
    <property type="match status" value="1"/>
</dbReference>
<dbReference type="GO" id="GO:0005829">
    <property type="term" value="C:cytosol"/>
    <property type="evidence" value="ECO:0007669"/>
    <property type="project" value="TreeGrafter"/>
</dbReference>
<feature type="domain" description="Malonyl-CoA:ACP transacylase (MAT)" evidence="6">
    <location>
        <begin position="21"/>
        <end position="304"/>
    </location>
</feature>
<feature type="active site" evidence="5">
    <location>
        <position position="103"/>
    </location>
</feature>
<dbReference type="EMBL" id="CP001842">
    <property type="protein sequence ID" value="ADB94868.1"/>
    <property type="molecule type" value="Genomic_DNA"/>
</dbReference>
<dbReference type="Gene3D" id="3.40.366.10">
    <property type="entry name" value="Malonyl-Coenzyme A Acyl Carrier Protein, domain 2"/>
    <property type="match status" value="1"/>
</dbReference>
<dbReference type="GO" id="GO:0006633">
    <property type="term" value="P:fatty acid biosynthetic process"/>
    <property type="evidence" value="ECO:0007669"/>
    <property type="project" value="TreeGrafter"/>
</dbReference>
<dbReference type="InterPro" id="IPR016035">
    <property type="entry name" value="Acyl_Trfase/lysoPLipase"/>
</dbReference>
<keyword evidence="1 4" id="KW-0808">Transferase</keyword>
<dbReference type="InterPro" id="IPR016036">
    <property type="entry name" value="Malonyl_transacylase_ACP-bd"/>
</dbReference>
<dbReference type="Proteomes" id="UP000001405">
    <property type="component" value="Chromosome"/>
</dbReference>
<dbReference type="InterPro" id="IPR050858">
    <property type="entry name" value="Mal-CoA-ACP_Trans/PKS_FabD"/>
</dbReference>
<dbReference type="PATRIC" id="fig|713887.8.peg.106"/>
<dbReference type="InterPro" id="IPR001227">
    <property type="entry name" value="Ac_transferase_dom_sf"/>
</dbReference>
<keyword evidence="2 4" id="KW-0012">Acyltransferase</keyword>
<evidence type="ECO:0000313" key="7">
    <source>
        <dbReference type="EMBL" id="ADB94868.1"/>
    </source>
</evidence>
<dbReference type="AlphaFoldDB" id="D3EN18"/>
<dbReference type="InterPro" id="IPR004410">
    <property type="entry name" value="Malonyl_CoA-ACP_transAc_FabD"/>
</dbReference>
<sequence length="305" mass="34141">MKFNLFIKHFLKNMVTKTAWVFPGQGSQVVGMGKDLATTSLGEEYFKEAQDILGWSVLELCEGDTVNLSKTLYTQPCLYVIQCILVRLLKENQVNPNLLAGHSLGEYVALYAAEVFDFTTGLKLVKSRAELMNKAVGGKMVALIKFDRLSLNEIIANTPDVVLANDNSEQQVVISGTPQAVDEVSHKIKAKRAIELKVSGAFHSHLMKEASEQFQILLENTDFKEAQIPILSNIEAVPRTSEIILKENLKKQMTGSVRWRETMVFMVEHEITNIIEIGPGKILSNLFKKEYTQIDTRSIGSLSDF</sequence>
<evidence type="ECO:0000259" key="6">
    <source>
        <dbReference type="SMART" id="SM00827"/>
    </source>
</evidence>
<evidence type="ECO:0000256" key="1">
    <source>
        <dbReference type="ARBA" id="ARBA00022679"/>
    </source>
</evidence>
<gene>
    <name evidence="7" type="ordered locus">UCYN_01150</name>
</gene>
<dbReference type="Pfam" id="PF00698">
    <property type="entry name" value="Acyl_transf_1"/>
    <property type="match status" value="1"/>
</dbReference>
<dbReference type="EC" id="2.3.1.39" evidence="4"/>
<dbReference type="KEGG" id="cyu:UCYN_01150"/>
<name>D3EN18_ATETH</name>
<dbReference type="GO" id="GO:0004314">
    <property type="term" value="F:[acyl-carrier-protein] S-malonyltransferase activity"/>
    <property type="evidence" value="ECO:0007669"/>
    <property type="project" value="UniProtKB-EC"/>
</dbReference>
<comment type="catalytic activity">
    <reaction evidence="3 4">
        <text>holo-[ACP] + malonyl-CoA = malonyl-[ACP] + CoA</text>
        <dbReference type="Rhea" id="RHEA:41792"/>
        <dbReference type="Rhea" id="RHEA-COMP:9623"/>
        <dbReference type="Rhea" id="RHEA-COMP:9685"/>
        <dbReference type="ChEBI" id="CHEBI:57287"/>
        <dbReference type="ChEBI" id="CHEBI:57384"/>
        <dbReference type="ChEBI" id="CHEBI:64479"/>
        <dbReference type="ChEBI" id="CHEBI:78449"/>
        <dbReference type="EC" id="2.3.1.39"/>
    </reaction>
</comment>
<dbReference type="STRING" id="1453429.UCYN_01150"/>
<organism evidence="8">
    <name type="scientific">Atelocyanobacterium thalassa (isolate ALOHA)</name>
    <dbReference type="NCBI Taxonomy" id="1453429"/>
    <lineage>
        <taxon>Bacteria</taxon>
        <taxon>Bacillati</taxon>
        <taxon>Cyanobacteriota</taxon>
        <taxon>Cyanophyceae</taxon>
        <taxon>Oscillatoriophycideae</taxon>
        <taxon>Chroococcales</taxon>
        <taxon>Aphanothecaceae</taxon>
        <taxon>Candidatus Atelocyanobacterium</taxon>
        <taxon>Candidatus Atelocyanobacterium thalassae</taxon>
    </lineage>
</organism>
<protein>
    <recommendedName>
        <fullName evidence="4">Malonyl CoA-acyl carrier protein transacylase</fullName>
        <ecNumber evidence="4">2.3.1.39</ecNumber>
    </recommendedName>
</protein>